<dbReference type="EMBL" id="CABEID010000001">
    <property type="protein sequence ID" value="VTS20465.1"/>
    <property type="molecule type" value="Genomic_DNA"/>
</dbReference>
<protein>
    <submittedName>
        <fullName evidence="1">Phage protein</fullName>
    </submittedName>
</protein>
<dbReference type="Proteomes" id="UP000403538">
    <property type="component" value="Unassembled WGS sequence"/>
</dbReference>
<name>A0A4U9Y477_STRAP</name>
<organism evidence="1 2">
    <name type="scientific">Streptococcus anginosus</name>
    <dbReference type="NCBI Taxonomy" id="1328"/>
    <lineage>
        <taxon>Bacteria</taxon>
        <taxon>Bacillati</taxon>
        <taxon>Bacillota</taxon>
        <taxon>Bacilli</taxon>
        <taxon>Lactobacillales</taxon>
        <taxon>Streptococcaceae</taxon>
        <taxon>Streptococcus</taxon>
        <taxon>Streptococcus anginosus group</taxon>
    </lineage>
</organism>
<reference evidence="1 2" key="1">
    <citation type="submission" date="2019-05" db="EMBL/GenBank/DDBJ databases">
        <authorList>
            <consortium name="Pathogen Informatics"/>
        </authorList>
    </citation>
    <scope>NUCLEOTIDE SEQUENCE [LARGE SCALE GENOMIC DNA]</scope>
    <source>
        <strain evidence="1 2">NCTC11062</strain>
    </source>
</reference>
<dbReference type="RefSeq" id="WP_115283086.1">
    <property type="nucleotide sequence ID" value="NZ_CP136160.1"/>
</dbReference>
<sequence>MKPRKYPYSGRPKLIKRELPRLIKLGNIAFKSQLIEYIEAVTYAGYKQTKLVFKIPKPFFNYEEKTITVLLSFEKVVNILNRY</sequence>
<evidence type="ECO:0000313" key="2">
    <source>
        <dbReference type="Proteomes" id="UP000403538"/>
    </source>
</evidence>
<accession>A0A4U9Y477</accession>
<dbReference type="AlphaFoldDB" id="A0A4U9Y477"/>
<proteinExistence type="predicted"/>
<gene>
    <name evidence="1" type="ORF">NCTC11062_00218</name>
</gene>
<evidence type="ECO:0000313" key="1">
    <source>
        <dbReference type="EMBL" id="VTS20465.1"/>
    </source>
</evidence>